<dbReference type="PROSITE" id="PS01081">
    <property type="entry name" value="HTH_TETR_1"/>
    <property type="match status" value="1"/>
</dbReference>
<dbReference type="InterPro" id="IPR050109">
    <property type="entry name" value="HTH-type_TetR-like_transc_reg"/>
</dbReference>
<gene>
    <name evidence="4" type="ORF">SAMN00808754_3259</name>
</gene>
<dbReference type="SUPFAM" id="SSF46689">
    <property type="entry name" value="Homeodomain-like"/>
    <property type="match status" value="1"/>
</dbReference>
<reference evidence="4 5" key="1">
    <citation type="submission" date="2017-04" db="EMBL/GenBank/DDBJ databases">
        <authorList>
            <person name="Afonso C.L."/>
            <person name="Miller P.J."/>
            <person name="Scott M.A."/>
            <person name="Spackman E."/>
            <person name="Goraichik I."/>
            <person name="Dimitrov K.M."/>
            <person name="Suarez D.L."/>
            <person name="Swayne D.E."/>
        </authorList>
    </citation>
    <scope>NUCLEOTIDE SEQUENCE [LARGE SCALE GENOMIC DNA]</scope>
    <source>
        <strain evidence="4 5">ToBE</strain>
    </source>
</reference>
<dbReference type="InterPro" id="IPR009057">
    <property type="entry name" value="Homeodomain-like_sf"/>
</dbReference>
<dbReference type="Proteomes" id="UP000192569">
    <property type="component" value="Chromosome I"/>
</dbReference>
<dbReference type="Pfam" id="PF00440">
    <property type="entry name" value="TetR_N"/>
    <property type="match status" value="1"/>
</dbReference>
<sequence length="198" mass="22600">MRRYAAYQAGGESQIKQKIFAAARRLFVEKGYHNTSIPDIVTEAGVSIGALYHYFESKEALAKAIHIHAVQEFLQRFHRQVKSKHTTRERIQAFVEMMFSWTEEDPVMVEYLLYARPKEVLDRAMSICSEEGLQAVKEIMIEGMRRGEVKQVDIMLLVAPVSGTIIRLIELKLDGLLSYPLTEVAETAAQIIWEAVRA</sequence>
<dbReference type="PRINTS" id="PR00455">
    <property type="entry name" value="HTHTETR"/>
</dbReference>
<keyword evidence="1 2" id="KW-0238">DNA-binding</keyword>
<dbReference type="STRING" id="698762.SAMN00808754_3259"/>
<evidence type="ECO:0000256" key="2">
    <source>
        <dbReference type="PROSITE-ProRule" id="PRU00335"/>
    </source>
</evidence>
<evidence type="ECO:0000256" key="1">
    <source>
        <dbReference type="ARBA" id="ARBA00023125"/>
    </source>
</evidence>
<feature type="DNA-binding region" description="H-T-H motif" evidence="2">
    <location>
        <begin position="36"/>
        <end position="55"/>
    </location>
</feature>
<dbReference type="SUPFAM" id="SSF48498">
    <property type="entry name" value="Tetracyclin repressor-like, C-terminal domain"/>
    <property type="match status" value="1"/>
</dbReference>
<dbReference type="InterPro" id="IPR001647">
    <property type="entry name" value="HTH_TetR"/>
</dbReference>
<proteinExistence type="predicted"/>
<dbReference type="AlphaFoldDB" id="A0A1W1W363"/>
<name>A0A1W1W363_9FIRM</name>
<dbReference type="PROSITE" id="PS50977">
    <property type="entry name" value="HTH_TETR_2"/>
    <property type="match status" value="1"/>
</dbReference>
<accession>A0A1W1W363</accession>
<evidence type="ECO:0000313" key="4">
    <source>
        <dbReference type="EMBL" id="SMC00072.1"/>
    </source>
</evidence>
<feature type="domain" description="HTH tetR-type" evidence="3">
    <location>
        <begin position="13"/>
        <end position="73"/>
    </location>
</feature>
<dbReference type="OrthoDB" id="9812484at2"/>
<dbReference type="RefSeq" id="WP_084666897.1">
    <property type="nucleotide sequence ID" value="NZ_LT838272.1"/>
</dbReference>
<dbReference type="GO" id="GO:0006355">
    <property type="term" value="P:regulation of DNA-templated transcription"/>
    <property type="evidence" value="ECO:0007669"/>
    <property type="project" value="UniProtKB-ARBA"/>
</dbReference>
<dbReference type="EMBL" id="LT838272">
    <property type="protein sequence ID" value="SMC00072.1"/>
    <property type="molecule type" value="Genomic_DNA"/>
</dbReference>
<evidence type="ECO:0000313" key="5">
    <source>
        <dbReference type="Proteomes" id="UP000192569"/>
    </source>
</evidence>
<organism evidence="4 5">
    <name type="scientific">Thermanaeromonas toyohensis ToBE</name>
    <dbReference type="NCBI Taxonomy" id="698762"/>
    <lineage>
        <taxon>Bacteria</taxon>
        <taxon>Bacillati</taxon>
        <taxon>Bacillota</taxon>
        <taxon>Clostridia</taxon>
        <taxon>Neomoorellales</taxon>
        <taxon>Neomoorellaceae</taxon>
        <taxon>Thermanaeromonas</taxon>
    </lineage>
</organism>
<dbReference type="GO" id="GO:0003677">
    <property type="term" value="F:DNA binding"/>
    <property type="evidence" value="ECO:0007669"/>
    <property type="project" value="UniProtKB-UniRule"/>
</dbReference>
<keyword evidence="5" id="KW-1185">Reference proteome</keyword>
<dbReference type="PANTHER" id="PTHR30055">
    <property type="entry name" value="HTH-TYPE TRANSCRIPTIONAL REGULATOR RUTR"/>
    <property type="match status" value="1"/>
</dbReference>
<dbReference type="InterPro" id="IPR036271">
    <property type="entry name" value="Tet_transcr_reg_TetR-rel_C_sf"/>
</dbReference>
<dbReference type="InterPro" id="IPR023772">
    <property type="entry name" value="DNA-bd_HTH_TetR-type_CS"/>
</dbReference>
<dbReference type="Gene3D" id="1.10.357.10">
    <property type="entry name" value="Tetracycline Repressor, domain 2"/>
    <property type="match status" value="1"/>
</dbReference>
<protein>
    <submittedName>
        <fullName evidence="4">Transcriptional regulator, TetR family</fullName>
    </submittedName>
</protein>
<evidence type="ECO:0000259" key="3">
    <source>
        <dbReference type="PROSITE" id="PS50977"/>
    </source>
</evidence>